<dbReference type="GO" id="GO:0003677">
    <property type="term" value="F:DNA binding"/>
    <property type="evidence" value="ECO:0007669"/>
    <property type="project" value="UniProtKB-KW"/>
</dbReference>
<accession>A0A147I1L5</accession>
<dbReference type="GO" id="GO:0006310">
    <property type="term" value="P:DNA recombination"/>
    <property type="evidence" value="ECO:0007669"/>
    <property type="project" value="UniProtKB-KW"/>
</dbReference>
<dbReference type="Gene3D" id="3.30.160.390">
    <property type="entry name" value="Integrase, DNA-binding domain"/>
    <property type="match status" value="1"/>
</dbReference>
<evidence type="ECO:0000256" key="3">
    <source>
        <dbReference type="ARBA" id="ARBA00023125"/>
    </source>
</evidence>
<dbReference type="InterPro" id="IPR038488">
    <property type="entry name" value="Integrase_DNA-bd_sf"/>
</dbReference>
<evidence type="ECO:0000313" key="7">
    <source>
        <dbReference type="Proteomes" id="UP000074310"/>
    </source>
</evidence>
<dbReference type="PANTHER" id="PTHR30629:SF2">
    <property type="entry name" value="PROPHAGE INTEGRASE INTS-RELATED"/>
    <property type="match status" value="1"/>
</dbReference>
<dbReference type="AlphaFoldDB" id="A0A147I1L5"/>
<dbReference type="Pfam" id="PF00589">
    <property type="entry name" value="Phage_integrase"/>
    <property type="match status" value="1"/>
</dbReference>
<reference evidence="6 7" key="1">
    <citation type="journal article" date="2016" name="Front. Microbiol.">
        <title>Genomic Resource of Rice Seed Associated Bacteria.</title>
        <authorList>
            <person name="Midha S."/>
            <person name="Bansal K."/>
            <person name="Sharma S."/>
            <person name="Kumar N."/>
            <person name="Patil P.P."/>
            <person name="Chaudhry V."/>
            <person name="Patil P.B."/>
        </authorList>
    </citation>
    <scope>NUCLEOTIDE SEQUENCE [LARGE SCALE GENOMIC DNA]</scope>
    <source>
        <strain evidence="6 7">NS334</strain>
    </source>
</reference>
<keyword evidence="2" id="KW-0229">DNA integration</keyword>
<evidence type="ECO:0000259" key="5">
    <source>
        <dbReference type="PROSITE" id="PS51898"/>
    </source>
</evidence>
<dbReference type="InterPro" id="IPR010998">
    <property type="entry name" value="Integrase_recombinase_N"/>
</dbReference>
<dbReference type="CDD" id="cd00801">
    <property type="entry name" value="INT_P4_C"/>
    <property type="match status" value="1"/>
</dbReference>
<dbReference type="SUPFAM" id="SSF56349">
    <property type="entry name" value="DNA breaking-rejoining enzymes"/>
    <property type="match status" value="1"/>
</dbReference>
<gene>
    <name evidence="6" type="ORF">NS334_10350</name>
</gene>
<evidence type="ECO:0000313" key="6">
    <source>
        <dbReference type="EMBL" id="KTT71501.1"/>
    </source>
</evidence>
<keyword evidence="4" id="KW-0233">DNA recombination</keyword>
<dbReference type="InterPro" id="IPR025166">
    <property type="entry name" value="Integrase_DNA_bind_dom"/>
</dbReference>
<sequence length="412" mass="45577">MAGKKVTAARQVDTAEPGSYSAAPNLLLKVKPTGARSWVFRYQSNGKVVEIRLGKAGTKERGLAEARELAERMRAAVRNGIDPKTVLKPKHDAAALTFKHFAVAYIAHLRATPRHGKPRNEKAVDQWPSTFSKWVYEFKPVGASVGFGDKRPGEITYGDVKAVLTQRGLAALAETQKRVKQRIGVILEEAAKEEGEPHRYNPAHAFKLETRKASSVKHHASAPPEEIPAIMAELRKSDSTSAMLLRWSILTACRSGEARGALWAEIDGEVWDIPGARMKAGERHRVPLCAEALEILETMREKRLRDHPRIFPGERGGLLSDVAVSKVLKRVRPGVTAHGMRASFRQWGAKQRGMSREALELALAHTNPNKVEGAYQYDDLFDLRKDIMKVWGNYCGALPEGDNVVPMFSVSA</sequence>
<dbReference type="Gene3D" id="1.10.150.130">
    <property type="match status" value="1"/>
</dbReference>
<dbReference type="PROSITE" id="PS51898">
    <property type="entry name" value="TYR_RECOMBINASE"/>
    <property type="match status" value="1"/>
</dbReference>
<dbReference type="GO" id="GO:0015074">
    <property type="term" value="P:DNA integration"/>
    <property type="evidence" value="ECO:0007669"/>
    <property type="project" value="UniProtKB-KW"/>
</dbReference>
<dbReference type="Gene3D" id="1.10.443.10">
    <property type="entry name" value="Intergrase catalytic core"/>
    <property type="match status" value="1"/>
</dbReference>
<evidence type="ECO:0000256" key="2">
    <source>
        <dbReference type="ARBA" id="ARBA00022908"/>
    </source>
</evidence>
<proteinExistence type="inferred from homology"/>
<dbReference type="InterPro" id="IPR011010">
    <property type="entry name" value="DNA_brk_join_enz"/>
</dbReference>
<dbReference type="Proteomes" id="UP000074310">
    <property type="component" value="Unassembled WGS sequence"/>
</dbReference>
<dbReference type="InterPro" id="IPR002104">
    <property type="entry name" value="Integrase_catalytic"/>
</dbReference>
<keyword evidence="3" id="KW-0238">DNA-binding</keyword>
<dbReference type="InterPro" id="IPR050808">
    <property type="entry name" value="Phage_Integrase"/>
</dbReference>
<evidence type="ECO:0000256" key="1">
    <source>
        <dbReference type="ARBA" id="ARBA00008857"/>
    </source>
</evidence>
<dbReference type="EMBL" id="LDTB01000039">
    <property type="protein sequence ID" value="KTT71501.1"/>
    <property type="molecule type" value="Genomic_DNA"/>
</dbReference>
<dbReference type="InterPro" id="IPR013762">
    <property type="entry name" value="Integrase-like_cat_sf"/>
</dbReference>
<feature type="domain" description="Tyr recombinase" evidence="5">
    <location>
        <begin position="217"/>
        <end position="388"/>
    </location>
</feature>
<evidence type="ECO:0000256" key="4">
    <source>
        <dbReference type="ARBA" id="ARBA00023172"/>
    </source>
</evidence>
<dbReference type="Pfam" id="PF13356">
    <property type="entry name" value="Arm-DNA-bind_3"/>
    <property type="match status" value="1"/>
</dbReference>
<organism evidence="6 7">
    <name type="scientific">Sphingomonas endophytica</name>
    <dbReference type="NCBI Taxonomy" id="869719"/>
    <lineage>
        <taxon>Bacteria</taxon>
        <taxon>Pseudomonadati</taxon>
        <taxon>Pseudomonadota</taxon>
        <taxon>Alphaproteobacteria</taxon>
        <taxon>Sphingomonadales</taxon>
        <taxon>Sphingomonadaceae</taxon>
        <taxon>Sphingomonas</taxon>
    </lineage>
</organism>
<comment type="similarity">
    <text evidence="1">Belongs to the 'phage' integrase family.</text>
</comment>
<dbReference type="PATRIC" id="fig|869719.3.peg.1941"/>
<name>A0A147I1L5_9SPHN</name>
<dbReference type="PANTHER" id="PTHR30629">
    <property type="entry name" value="PROPHAGE INTEGRASE"/>
    <property type="match status" value="1"/>
</dbReference>
<keyword evidence="7" id="KW-1185">Reference proteome</keyword>
<comment type="caution">
    <text evidence="6">The sequence shown here is derived from an EMBL/GenBank/DDBJ whole genome shotgun (WGS) entry which is preliminary data.</text>
</comment>
<protein>
    <recommendedName>
        <fullName evidence="5">Tyr recombinase domain-containing protein</fullName>
    </recommendedName>
</protein>